<feature type="region of interest" description="Disordered" evidence="2">
    <location>
        <begin position="84"/>
        <end position="138"/>
    </location>
</feature>
<comment type="similarity">
    <text evidence="1">Belongs to the SPATS2 family.</text>
</comment>
<feature type="compositionally biased region" description="Polar residues" evidence="2">
    <location>
        <begin position="216"/>
        <end position="226"/>
    </location>
</feature>
<feature type="compositionally biased region" description="Low complexity" evidence="2">
    <location>
        <begin position="410"/>
        <end position="423"/>
    </location>
</feature>
<dbReference type="InterPro" id="IPR009060">
    <property type="entry name" value="UBA-like_sf"/>
</dbReference>
<dbReference type="GO" id="GO:0005737">
    <property type="term" value="C:cytoplasm"/>
    <property type="evidence" value="ECO:0007669"/>
    <property type="project" value="TreeGrafter"/>
</dbReference>
<evidence type="ECO:0000313" key="4">
    <source>
        <dbReference type="Proteomes" id="UP000005408"/>
    </source>
</evidence>
<dbReference type="AlphaFoldDB" id="A0A8W8KUH4"/>
<feature type="compositionally biased region" description="Polar residues" evidence="2">
    <location>
        <begin position="489"/>
        <end position="505"/>
    </location>
</feature>
<dbReference type="OMA" id="NPKMMSS"/>
<feature type="compositionally biased region" description="Polar residues" evidence="2">
    <location>
        <begin position="164"/>
        <end position="180"/>
    </location>
</feature>
<evidence type="ECO:0008006" key="5">
    <source>
        <dbReference type="Google" id="ProtNLM"/>
    </source>
</evidence>
<evidence type="ECO:0000256" key="2">
    <source>
        <dbReference type="SAM" id="MobiDB-lite"/>
    </source>
</evidence>
<name>A0A8W8KUH4_MAGGI</name>
<dbReference type="InterPro" id="IPR009816">
    <property type="entry name" value="SPATS2-like"/>
</dbReference>
<evidence type="ECO:0000313" key="3">
    <source>
        <dbReference type="EnsemblMetazoa" id="G25336.1:cds"/>
    </source>
</evidence>
<feature type="compositionally biased region" description="Low complexity" evidence="2">
    <location>
        <begin position="181"/>
        <end position="207"/>
    </location>
</feature>
<organism evidence="3 4">
    <name type="scientific">Magallana gigas</name>
    <name type="common">Pacific oyster</name>
    <name type="synonym">Crassostrea gigas</name>
    <dbReference type="NCBI Taxonomy" id="29159"/>
    <lineage>
        <taxon>Eukaryota</taxon>
        <taxon>Metazoa</taxon>
        <taxon>Spiralia</taxon>
        <taxon>Lophotrochozoa</taxon>
        <taxon>Mollusca</taxon>
        <taxon>Bivalvia</taxon>
        <taxon>Autobranchia</taxon>
        <taxon>Pteriomorphia</taxon>
        <taxon>Ostreida</taxon>
        <taxon>Ostreoidea</taxon>
        <taxon>Ostreidae</taxon>
        <taxon>Magallana</taxon>
    </lineage>
</organism>
<dbReference type="EnsemblMetazoa" id="G25336.1">
    <property type="protein sequence ID" value="G25336.1:cds"/>
    <property type="gene ID" value="G25336"/>
</dbReference>
<protein>
    <recommendedName>
        <fullName evidence="5">Spermatogenesis-associated serine-rich protein 2</fullName>
    </recommendedName>
</protein>
<evidence type="ECO:0000256" key="1">
    <source>
        <dbReference type="ARBA" id="ARBA00007105"/>
    </source>
</evidence>
<reference evidence="3" key="1">
    <citation type="submission" date="2022-08" db="UniProtKB">
        <authorList>
            <consortium name="EnsemblMetazoa"/>
        </authorList>
    </citation>
    <scope>IDENTIFICATION</scope>
    <source>
        <strain evidence="3">05x7-T-G4-1.051#20</strain>
    </source>
</reference>
<dbReference type="PANTHER" id="PTHR15623">
    <property type="entry name" value="SPERMATOGENESIS-ASSOCIATED SERINE-RICH PROTEIN 2-RELATED"/>
    <property type="match status" value="1"/>
</dbReference>
<feature type="region of interest" description="Disordered" evidence="2">
    <location>
        <begin position="410"/>
        <end position="447"/>
    </location>
</feature>
<feature type="compositionally biased region" description="Basic residues" evidence="2">
    <location>
        <begin position="227"/>
        <end position="246"/>
    </location>
</feature>
<feature type="compositionally biased region" description="Basic and acidic residues" evidence="2">
    <location>
        <begin position="627"/>
        <end position="662"/>
    </location>
</feature>
<sequence>MARKNGVRSENSGTIHFDTRTKAVMAEVSSAQENIKEKVNAVREVITGKSNNEIILVLQYYEYDVAKAIQAYCDDGAKQALNEWHWSGNKTPNKKKKNKKKASSKAASEDGEASSPKKETTSPIPNGIPVKDSIPNGILGNETEISALSNTDSELTGRVQASNADVQAASGTTPNSNTEASFSNSSPSKQQSPQPQRQQRTSRNSPPVSSAPPQRAGSTPQPQRQPNSHHHGRQRTHSGSHSHRQRTASERSTASQSEHKPTHYKAHAGIEKSVKDLHRQTVALERFRMILNEEVDKTYKRIKSVFEEVRTSLNNRETELTSEMDKVKLAANDIFAMRQKRAVELKVKVDRSDNMNEQELSELRSEIKHFIGERKVDEDLSRTTRFLYDSDHLKEEITQFGEVVPVKCSYSPRRPSVSSVASSGPEEVDSLSSSLNSPAPVVVDSGHDTTHETVDVNEAHEAAELQRRLKGSLQLQGYMKPEGKRNDQNHFSSKSSPTSNHNHIINGNADVPQKKAEEEPATLKPSDNSSSKSSQSSPAKSASNSEASRRSQYSGRGRGRGGNYRGYPRSPRKDGGDTYYRNQRNYERGGYGRRDEYYNSRRDNDRRNYRPREDYPKSAPQRQSYSRNERPQTAKENEKPSPAKENMKESTGEKDLKNKPQE</sequence>
<feature type="compositionally biased region" description="Low complexity" evidence="2">
    <location>
        <begin position="524"/>
        <end position="555"/>
    </location>
</feature>
<dbReference type="PANTHER" id="PTHR15623:SF11">
    <property type="entry name" value="SPERMATOGENESIS-ASSOCIATED SERINE-RICH PROTEIN 2"/>
    <property type="match status" value="1"/>
</dbReference>
<feature type="region of interest" description="Disordered" evidence="2">
    <location>
        <begin position="164"/>
        <end position="272"/>
    </location>
</feature>
<feature type="compositionally biased region" description="Basic residues" evidence="2">
    <location>
        <begin position="92"/>
        <end position="103"/>
    </location>
</feature>
<proteinExistence type="inferred from homology"/>
<keyword evidence="4" id="KW-1185">Reference proteome</keyword>
<dbReference type="Pfam" id="PF07139">
    <property type="entry name" value="SPATS2-like"/>
    <property type="match status" value="1"/>
</dbReference>
<feature type="region of interest" description="Disordered" evidence="2">
    <location>
        <begin position="479"/>
        <end position="662"/>
    </location>
</feature>
<dbReference type="OrthoDB" id="6136201at2759"/>
<dbReference type="Proteomes" id="UP000005408">
    <property type="component" value="Unassembled WGS sequence"/>
</dbReference>
<accession>A0A8W8KUH4</accession>
<dbReference type="SUPFAM" id="SSF46934">
    <property type="entry name" value="UBA-like"/>
    <property type="match status" value="1"/>
</dbReference>
<feature type="compositionally biased region" description="Basic and acidic residues" evidence="2">
    <location>
        <begin position="584"/>
        <end position="616"/>
    </location>
</feature>